<keyword evidence="1" id="KW-1133">Transmembrane helix</keyword>
<proteinExistence type="predicted"/>
<sequence length="350" mass="38179">MINAQRTISRLDGFVLYGSRIKVSLARFNVRDTFWRKKSFSIHTEGTGGVSKKECQEPQEYNVVESIVDKVVLDRLRCSIIGTTVKTISVDKLSGLMFTKGLDDFEEINGGVQAHSLGRVEGSKVPPVGGINQSTNLEGCAENFPEIAFMNVGEFLSLAIKNREHLKLDILEMCTGVSVQESHSNMFPWHVASKSTCNYLDCSTYTNLAAFNHCFGGLVSVQNLGGRSPIILENGSISDSPKNLMAVEADGEQNIVTNRALGDILDMGLGCELTEELCEMILCSNDDISWARKVDLTNGNMEVFVPESDAEPEQQEGDVMLDGLKVECFISAGFVGVALLTCLLGVNFGL</sequence>
<evidence type="ECO:0000256" key="1">
    <source>
        <dbReference type="SAM" id="Phobius"/>
    </source>
</evidence>
<protein>
    <submittedName>
        <fullName evidence="2">Uncharacterized protein</fullName>
    </submittedName>
</protein>
<dbReference type="EMBL" id="JBBPBM010000038">
    <property type="protein sequence ID" value="KAK8527026.1"/>
    <property type="molecule type" value="Genomic_DNA"/>
</dbReference>
<reference evidence="2 3" key="1">
    <citation type="journal article" date="2024" name="G3 (Bethesda)">
        <title>Genome assembly of Hibiscus sabdariffa L. provides insights into metabolisms of medicinal natural products.</title>
        <authorList>
            <person name="Kim T."/>
        </authorList>
    </citation>
    <scope>NUCLEOTIDE SEQUENCE [LARGE SCALE GENOMIC DNA]</scope>
    <source>
        <strain evidence="2">TK-2024</strain>
        <tissue evidence="2">Old leaves</tissue>
    </source>
</reference>
<name>A0ABR2D089_9ROSI</name>
<evidence type="ECO:0000313" key="3">
    <source>
        <dbReference type="Proteomes" id="UP001472677"/>
    </source>
</evidence>
<comment type="caution">
    <text evidence="2">The sequence shown here is derived from an EMBL/GenBank/DDBJ whole genome shotgun (WGS) entry which is preliminary data.</text>
</comment>
<accession>A0ABR2D089</accession>
<feature type="transmembrane region" description="Helical" evidence="1">
    <location>
        <begin position="329"/>
        <end position="349"/>
    </location>
</feature>
<gene>
    <name evidence="2" type="ORF">V6N12_054254</name>
</gene>
<evidence type="ECO:0000313" key="2">
    <source>
        <dbReference type="EMBL" id="KAK8527026.1"/>
    </source>
</evidence>
<keyword evidence="3" id="KW-1185">Reference proteome</keyword>
<keyword evidence="1" id="KW-0472">Membrane</keyword>
<organism evidence="2 3">
    <name type="scientific">Hibiscus sabdariffa</name>
    <name type="common">roselle</name>
    <dbReference type="NCBI Taxonomy" id="183260"/>
    <lineage>
        <taxon>Eukaryota</taxon>
        <taxon>Viridiplantae</taxon>
        <taxon>Streptophyta</taxon>
        <taxon>Embryophyta</taxon>
        <taxon>Tracheophyta</taxon>
        <taxon>Spermatophyta</taxon>
        <taxon>Magnoliopsida</taxon>
        <taxon>eudicotyledons</taxon>
        <taxon>Gunneridae</taxon>
        <taxon>Pentapetalae</taxon>
        <taxon>rosids</taxon>
        <taxon>malvids</taxon>
        <taxon>Malvales</taxon>
        <taxon>Malvaceae</taxon>
        <taxon>Malvoideae</taxon>
        <taxon>Hibiscus</taxon>
    </lineage>
</organism>
<keyword evidence="1" id="KW-0812">Transmembrane</keyword>
<dbReference type="Proteomes" id="UP001472677">
    <property type="component" value="Unassembled WGS sequence"/>
</dbReference>